<protein>
    <submittedName>
        <fullName evidence="2">Uncharacterized protein</fullName>
    </submittedName>
</protein>
<name>A0A7S3L0H5_9STRA</name>
<gene>
    <name evidence="2" type="ORF">ACOF00016_LOCUS5043</name>
</gene>
<feature type="region of interest" description="Disordered" evidence="1">
    <location>
        <begin position="1"/>
        <end position="23"/>
    </location>
</feature>
<evidence type="ECO:0000256" key="1">
    <source>
        <dbReference type="SAM" id="MobiDB-lite"/>
    </source>
</evidence>
<feature type="region of interest" description="Disordered" evidence="1">
    <location>
        <begin position="64"/>
        <end position="101"/>
    </location>
</feature>
<sequence>MTGRWMSCNHGKNRVDTSNTPARNTPAGAPALAVLLGAVVGSTCVATTLGDNVVVVVVVDGGASSPSSGMTELSDGDETVGVVATSTTNDSPSRPREYLVR</sequence>
<dbReference type="EMBL" id="HBIM01005925">
    <property type="protein sequence ID" value="CAE0407216.1"/>
    <property type="molecule type" value="Transcribed_RNA"/>
</dbReference>
<organism evidence="2">
    <name type="scientific">Amphora coffeiformis</name>
    <dbReference type="NCBI Taxonomy" id="265554"/>
    <lineage>
        <taxon>Eukaryota</taxon>
        <taxon>Sar</taxon>
        <taxon>Stramenopiles</taxon>
        <taxon>Ochrophyta</taxon>
        <taxon>Bacillariophyta</taxon>
        <taxon>Bacillariophyceae</taxon>
        <taxon>Bacillariophycidae</taxon>
        <taxon>Thalassiophysales</taxon>
        <taxon>Catenulaceae</taxon>
        <taxon>Amphora</taxon>
    </lineage>
</organism>
<dbReference type="AlphaFoldDB" id="A0A7S3L0H5"/>
<evidence type="ECO:0000313" key="2">
    <source>
        <dbReference type="EMBL" id="CAE0407216.1"/>
    </source>
</evidence>
<reference evidence="2" key="1">
    <citation type="submission" date="2021-01" db="EMBL/GenBank/DDBJ databases">
        <authorList>
            <person name="Corre E."/>
            <person name="Pelletier E."/>
            <person name="Niang G."/>
            <person name="Scheremetjew M."/>
            <person name="Finn R."/>
            <person name="Kale V."/>
            <person name="Holt S."/>
            <person name="Cochrane G."/>
            <person name="Meng A."/>
            <person name="Brown T."/>
            <person name="Cohen L."/>
        </authorList>
    </citation>
    <scope>NUCLEOTIDE SEQUENCE</scope>
    <source>
        <strain evidence="2">CCMP127</strain>
    </source>
</reference>
<accession>A0A7S3L0H5</accession>
<proteinExistence type="predicted"/>